<dbReference type="EMBL" id="VYZL01002629">
    <property type="protein sequence ID" value="NWR60125.1"/>
    <property type="molecule type" value="Genomic_DNA"/>
</dbReference>
<dbReference type="GO" id="GO:0005525">
    <property type="term" value="F:GTP binding"/>
    <property type="evidence" value="ECO:0007669"/>
    <property type="project" value="UniProtKB-KW"/>
</dbReference>
<evidence type="ECO:0000313" key="6">
    <source>
        <dbReference type="EMBL" id="NWR60125.1"/>
    </source>
</evidence>
<keyword evidence="2" id="KW-0342">GTP-binding</keyword>
<evidence type="ECO:0000256" key="2">
    <source>
        <dbReference type="ARBA" id="ARBA00023134"/>
    </source>
</evidence>
<name>A0A7K4YM10_BUCAB</name>
<dbReference type="GO" id="GO:0003924">
    <property type="term" value="F:GTPase activity"/>
    <property type="evidence" value="ECO:0007669"/>
    <property type="project" value="InterPro"/>
</dbReference>
<feature type="domain" description="GB1/RHD3-type G" evidence="5">
    <location>
        <begin position="1"/>
        <end position="121"/>
    </location>
</feature>
<keyword evidence="1" id="KW-0547">Nucleotide-binding</keyword>
<dbReference type="InterPro" id="IPR015894">
    <property type="entry name" value="Guanylate-bd_N"/>
</dbReference>
<protein>
    <submittedName>
        <fullName evidence="6">GBP2 protein</fullName>
    </submittedName>
</protein>
<keyword evidence="7" id="KW-1185">Reference proteome</keyword>
<dbReference type="InterPro" id="IPR027417">
    <property type="entry name" value="P-loop_NTPase"/>
</dbReference>
<feature type="non-terminal residue" evidence="6">
    <location>
        <position position="1"/>
    </location>
</feature>
<sequence>SAGLVGKRPGRSLQGDTENDTWIFVLAILLSSVLIYNCKGTIDQRAMEQLHYVMELTERVKLKAAPRQSGEEVEDSQKFVLFFPTFVWAVRDFTLQLEVDGREISEDQYLENALKLRAGKG</sequence>
<dbReference type="OrthoDB" id="2135133at2759"/>
<dbReference type="Gene3D" id="3.40.50.300">
    <property type="entry name" value="P-loop containing nucleotide triphosphate hydrolases"/>
    <property type="match status" value="1"/>
</dbReference>
<accession>A0A7K4YM10</accession>
<organism evidence="6 7">
    <name type="scientific">Bucorvus abyssinicus</name>
    <name type="common">Northern ground-hornbill</name>
    <name type="synonym">Abyssinian ground-hornbill</name>
    <dbReference type="NCBI Taxonomy" id="153643"/>
    <lineage>
        <taxon>Eukaryota</taxon>
        <taxon>Metazoa</taxon>
        <taxon>Chordata</taxon>
        <taxon>Craniata</taxon>
        <taxon>Vertebrata</taxon>
        <taxon>Euteleostomi</taxon>
        <taxon>Archelosauria</taxon>
        <taxon>Archosauria</taxon>
        <taxon>Dinosauria</taxon>
        <taxon>Saurischia</taxon>
        <taxon>Theropoda</taxon>
        <taxon>Coelurosauria</taxon>
        <taxon>Aves</taxon>
        <taxon>Neognathae</taxon>
        <taxon>Neoaves</taxon>
        <taxon>Telluraves</taxon>
        <taxon>Coraciimorphae</taxon>
        <taxon>Bucerotiformes</taxon>
        <taxon>Bucorvidae</taxon>
        <taxon>Bucorvus</taxon>
    </lineage>
</organism>
<feature type="transmembrane region" description="Helical" evidence="4">
    <location>
        <begin position="21"/>
        <end position="38"/>
    </location>
</feature>
<keyword evidence="4" id="KW-1133">Transmembrane helix</keyword>
<keyword evidence="4" id="KW-0472">Membrane</keyword>
<dbReference type="PROSITE" id="PS51715">
    <property type="entry name" value="G_GB1_RHD3"/>
    <property type="match status" value="1"/>
</dbReference>
<dbReference type="PANTHER" id="PTHR10751">
    <property type="entry name" value="GUANYLATE BINDING PROTEIN"/>
    <property type="match status" value="1"/>
</dbReference>
<evidence type="ECO:0000256" key="1">
    <source>
        <dbReference type="ARBA" id="ARBA00022741"/>
    </source>
</evidence>
<evidence type="ECO:0000256" key="4">
    <source>
        <dbReference type="SAM" id="Phobius"/>
    </source>
</evidence>
<dbReference type="AlphaFoldDB" id="A0A7K4YM10"/>
<comment type="similarity">
    <text evidence="3">Belongs to the TRAFAC class dynamin-like GTPase superfamily. GB1/RHD3 GTPase family.</text>
</comment>
<keyword evidence="4" id="KW-0812">Transmembrane</keyword>
<evidence type="ECO:0000256" key="3">
    <source>
        <dbReference type="PROSITE-ProRule" id="PRU01052"/>
    </source>
</evidence>
<evidence type="ECO:0000259" key="5">
    <source>
        <dbReference type="PROSITE" id="PS51715"/>
    </source>
</evidence>
<dbReference type="Pfam" id="PF02263">
    <property type="entry name" value="GBP"/>
    <property type="match status" value="1"/>
</dbReference>
<feature type="non-terminal residue" evidence="6">
    <location>
        <position position="121"/>
    </location>
</feature>
<dbReference type="InterPro" id="IPR030386">
    <property type="entry name" value="G_GB1_RHD3_dom"/>
</dbReference>
<proteinExistence type="inferred from homology"/>
<comment type="caution">
    <text evidence="6">The sequence shown here is derived from an EMBL/GenBank/DDBJ whole genome shotgun (WGS) entry which is preliminary data.</text>
</comment>
<evidence type="ECO:0000313" key="7">
    <source>
        <dbReference type="Proteomes" id="UP000551127"/>
    </source>
</evidence>
<gene>
    <name evidence="6" type="primary">Gbp2</name>
    <name evidence="6" type="ORF">BUCABY_R13446</name>
</gene>
<reference evidence="6 7" key="1">
    <citation type="submission" date="2019-09" db="EMBL/GenBank/DDBJ databases">
        <title>Bird 10,000 Genomes (B10K) Project - Family phase.</title>
        <authorList>
            <person name="Zhang G."/>
        </authorList>
    </citation>
    <scope>NUCLEOTIDE SEQUENCE [LARGE SCALE GENOMIC DNA]</scope>
    <source>
        <strain evidence="6">B10K-DU-012-80</strain>
    </source>
</reference>
<dbReference type="Proteomes" id="UP000551127">
    <property type="component" value="Unassembled WGS sequence"/>
</dbReference>
<dbReference type="SUPFAM" id="SSF52540">
    <property type="entry name" value="P-loop containing nucleoside triphosphate hydrolases"/>
    <property type="match status" value="1"/>
</dbReference>